<dbReference type="Proteomes" id="UP000664417">
    <property type="component" value="Unassembled WGS sequence"/>
</dbReference>
<dbReference type="AlphaFoldDB" id="A0A8J7U2W1"/>
<organism evidence="2 3">
    <name type="scientific">Acanthopleuribacter pedis</name>
    <dbReference type="NCBI Taxonomy" id="442870"/>
    <lineage>
        <taxon>Bacteria</taxon>
        <taxon>Pseudomonadati</taxon>
        <taxon>Acidobacteriota</taxon>
        <taxon>Holophagae</taxon>
        <taxon>Acanthopleuribacterales</taxon>
        <taxon>Acanthopleuribacteraceae</taxon>
        <taxon>Acanthopleuribacter</taxon>
    </lineage>
</organism>
<comment type="caution">
    <text evidence="2">The sequence shown here is derived from an EMBL/GenBank/DDBJ whole genome shotgun (WGS) entry which is preliminary data.</text>
</comment>
<dbReference type="PANTHER" id="PTHR37809">
    <property type="entry name" value="RIBOSOMAL PROTEIN S12 METHYLTHIOTRANSFERASE ACCESSORY FACTOR YCAO"/>
    <property type="match status" value="1"/>
</dbReference>
<dbReference type="Pfam" id="PF02624">
    <property type="entry name" value="YcaO"/>
    <property type="match status" value="1"/>
</dbReference>
<reference evidence="2" key="1">
    <citation type="submission" date="2021-03" db="EMBL/GenBank/DDBJ databases">
        <authorList>
            <person name="Wang G."/>
        </authorList>
    </citation>
    <scope>NUCLEOTIDE SEQUENCE</scope>
    <source>
        <strain evidence="2">KCTC 12899</strain>
    </source>
</reference>
<dbReference type="Gene3D" id="3.30.1330.230">
    <property type="match status" value="1"/>
</dbReference>
<accession>A0A8J7U2W1</accession>
<evidence type="ECO:0000313" key="2">
    <source>
        <dbReference type="EMBL" id="MBO1319728.1"/>
    </source>
</evidence>
<sequence length="756" mass="84650">MSQTPTLSVPAHPYLIDINLRPLGDAATLVTTPAGTMFEIAAKPEEVGGWLRLCDGHHSLETILAAAGQDFAEVLEALLEDGCMAAEKPAGDLRPWLRFGGELDPTRLTKTRLHVLADDALLPHLANWQPYRRFVDHQLYNLSDLADMREQTNADDLVVVLLADLDSQRLLEIDAWARDNQITWASFHLEAGTGWLGPLVVPGQTGDYQDLHERRLCCADNKPMFEAVTGKSIHLPARRLPPRTELAWMIGAFFAELERFAVGATCRLLSTELQADPRSLELTPYHFLPMPHRVLEKPFLTSAPEGADALINNRSGVIVQSIEVKHHESVPDSLITYQAQVSNIAARYEAANDVIVGGSSFGNPEQSFYASIGETVERYCGNYIPGESLRRATYNELIAAGEHAIDPDSLVLFTKAMYAEEGCPMKPFTRDLPVLWVAGHSLTKDRPAWLPISLVYVNWYTALPEEPITNYMNFPGIAAGQNLEHALVSAIEELVERDTTMIWWMNRIAFPAMALTPECHAVWQGRPSNLGQRPWLIHLDNQFNIPVMAGVLENTREGFFNIGFACRPNAEEAGMKAWTEALTLQEGSRDMDDPNGLLRTSVEEWGLIEVPYKPWRKDRLYFDDYRADFRDVSDLLQQQQINLDPRGLERVREWVDTPRTRHFDELPSLPDRSLATYRERIESQGFEIFYKDITTNDVALTGLHAARVIIPGLVPNTPAAFPPLGGGRVQQAPVDMGLRQKPLSEAELHYAPLPHA</sequence>
<dbReference type="Gene3D" id="3.30.160.660">
    <property type="match status" value="1"/>
</dbReference>
<dbReference type="EMBL" id="JAFREP010000013">
    <property type="protein sequence ID" value="MBO1319728.1"/>
    <property type="molecule type" value="Genomic_DNA"/>
</dbReference>
<dbReference type="InterPro" id="IPR027624">
    <property type="entry name" value="TOMM_cyclo_SagD"/>
</dbReference>
<name>A0A8J7U2W1_9BACT</name>
<dbReference type="Gene3D" id="3.40.50.720">
    <property type="entry name" value="NAD(P)-binding Rossmann-like Domain"/>
    <property type="match status" value="1"/>
</dbReference>
<evidence type="ECO:0000259" key="1">
    <source>
        <dbReference type="PROSITE" id="PS51664"/>
    </source>
</evidence>
<dbReference type="InterPro" id="IPR003776">
    <property type="entry name" value="YcaO-like_dom"/>
</dbReference>
<feature type="domain" description="YcaO" evidence="1">
    <location>
        <begin position="358"/>
        <end position="756"/>
    </location>
</feature>
<protein>
    <submittedName>
        <fullName evidence="2">YcaO-like family protein</fullName>
    </submittedName>
</protein>
<evidence type="ECO:0000313" key="3">
    <source>
        <dbReference type="Proteomes" id="UP000664417"/>
    </source>
</evidence>
<gene>
    <name evidence="2" type="ORF">J3U88_14730</name>
</gene>
<dbReference type="PROSITE" id="PS51664">
    <property type="entry name" value="YCAO"/>
    <property type="match status" value="1"/>
</dbReference>
<dbReference type="PANTHER" id="PTHR37809:SF1">
    <property type="entry name" value="RIBOSOMAL PROTEIN S12 METHYLTHIOTRANSFERASE ACCESSORY FACTOR YCAO"/>
    <property type="match status" value="1"/>
</dbReference>
<dbReference type="Gene3D" id="3.30.40.250">
    <property type="match status" value="1"/>
</dbReference>
<keyword evidence="3" id="KW-1185">Reference proteome</keyword>
<proteinExistence type="predicted"/>
<dbReference type="NCBIfam" id="TIGR03604">
    <property type="entry name" value="TOMM_cyclo_SagD"/>
    <property type="match status" value="1"/>
</dbReference>
<dbReference type="RefSeq" id="WP_207859633.1">
    <property type="nucleotide sequence ID" value="NZ_JAFREP010000013.1"/>
</dbReference>